<dbReference type="OrthoDB" id="5522031at2"/>
<dbReference type="SUPFAM" id="SSF53474">
    <property type="entry name" value="alpha/beta-Hydrolases"/>
    <property type="match status" value="1"/>
</dbReference>
<dbReference type="PANTHER" id="PTHR45856">
    <property type="entry name" value="ALPHA/BETA-HYDROLASES SUPERFAMILY PROTEIN"/>
    <property type="match status" value="1"/>
</dbReference>
<dbReference type="InterPro" id="IPR051218">
    <property type="entry name" value="Sec_MonoDiacylglyc_Lipase"/>
</dbReference>
<dbReference type="PANTHER" id="PTHR45856:SF24">
    <property type="entry name" value="FUNGAL LIPASE-LIKE DOMAIN-CONTAINING PROTEIN"/>
    <property type="match status" value="1"/>
</dbReference>
<dbReference type="InterPro" id="IPR029058">
    <property type="entry name" value="AB_hydrolase_fold"/>
</dbReference>
<keyword evidence="3" id="KW-1185">Reference proteome</keyword>
<evidence type="ECO:0000313" key="3">
    <source>
        <dbReference type="Proteomes" id="UP000256561"/>
    </source>
</evidence>
<gene>
    <name evidence="2" type="ORF">DXV75_01485</name>
</gene>
<dbReference type="Proteomes" id="UP000256561">
    <property type="component" value="Unassembled WGS sequence"/>
</dbReference>
<dbReference type="Pfam" id="PF01764">
    <property type="entry name" value="Lipase_3"/>
    <property type="match status" value="1"/>
</dbReference>
<evidence type="ECO:0000259" key="1">
    <source>
        <dbReference type="Pfam" id="PF01764"/>
    </source>
</evidence>
<organism evidence="2 3">
    <name type="scientific">Alteromonas aestuariivivens</name>
    <dbReference type="NCBI Taxonomy" id="1938339"/>
    <lineage>
        <taxon>Bacteria</taxon>
        <taxon>Pseudomonadati</taxon>
        <taxon>Pseudomonadota</taxon>
        <taxon>Gammaproteobacteria</taxon>
        <taxon>Alteromonadales</taxon>
        <taxon>Alteromonadaceae</taxon>
        <taxon>Alteromonas/Salinimonas group</taxon>
        <taxon>Alteromonas</taxon>
    </lineage>
</organism>
<dbReference type="AlphaFoldDB" id="A0A3D8MEI6"/>
<protein>
    <recommendedName>
        <fullName evidence="1">Fungal lipase-type domain-containing protein</fullName>
    </recommendedName>
</protein>
<dbReference type="EMBL" id="QRHA01000001">
    <property type="protein sequence ID" value="RDV29162.1"/>
    <property type="molecule type" value="Genomic_DNA"/>
</dbReference>
<feature type="domain" description="Fungal lipase-type" evidence="1">
    <location>
        <begin position="191"/>
        <end position="267"/>
    </location>
</feature>
<dbReference type="Gene3D" id="3.40.50.1820">
    <property type="entry name" value="alpha/beta hydrolase"/>
    <property type="match status" value="1"/>
</dbReference>
<dbReference type="RefSeq" id="WP_115591452.1">
    <property type="nucleotide sequence ID" value="NZ_QRHA01000001.1"/>
</dbReference>
<sequence length="379" mass="43321">MPNTPSSAFSETQQMLALCYISYFHYAATATDRENARKISHEIDDEIAKSAVVQGQWERVWGPALFALPGSKFDDALVYVVKHRVQENHFAIVVRGTNPISLPNWVLWNFQAKDLKLWPGYTEKKDKNGKNNPILSPSCSKITQLQEDQLPCISESSFFGLLVMQALRPPIGILGCNSNLLEFFREQQESLKPGSEPLSIIATGHSLGGALSPLIALWLKEENIPAKFQSITFASPTQGNKTFVEYFHYQIQREDCIRVANDLDIVTLAWDPALMSNILNVYLKQCPPLYPLPHSWLLLRRLQSRSEKKTYRHLADRSAVFPGVFCPTKVPYLYQAIYQHVMAYPKLLDIDDHINWDSWNPFFKLIGQEIRLMAYRMIT</sequence>
<dbReference type="InterPro" id="IPR002921">
    <property type="entry name" value="Fungal_lipase-type"/>
</dbReference>
<accession>A0A3D8MEI6</accession>
<dbReference type="GO" id="GO:0006629">
    <property type="term" value="P:lipid metabolic process"/>
    <property type="evidence" value="ECO:0007669"/>
    <property type="project" value="InterPro"/>
</dbReference>
<name>A0A3D8MEI6_9ALTE</name>
<proteinExistence type="predicted"/>
<evidence type="ECO:0000313" key="2">
    <source>
        <dbReference type="EMBL" id="RDV29162.1"/>
    </source>
</evidence>
<comment type="caution">
    <text evidence="2">The sequence shown here is derived from an EMBL/GenBank/DDBJ whole genome shotgun (WGS) entry which is preliminary data.</text>
</comment>
<reference evidence="3" key="1">
    <citation type="submission" date="2018-08" db="EMBL/GenBank/DDBJ databases">
        <authorList>
            <person name="Zhang J."/>
            <person name="Du Z.-J."/>
        </authorList>
    </citation>
    <scope>NUCLEOTIDE SEQUENCE [LARGE SCALE GENOMIC DNA]</scope>
    <source>
        <strain evidence="3">KCTC 52655</strain>
    </source>
</reference>